<dbReference type="InterPro" id="IPR010065">
    <property type="entry name" value="AA_ABC_transptr_permease_3TM"/>
</dbReference>
<dbReference type="RefSeq" id="WP_252803397.1">
    <property type="nucleotide sequence ID" value="NZ_BAAABM010000064.1"/>
</dbReference>
<dbReference type="Proteomes" id="UP001501822">
    <property type="component" value="Unassembled WGS sequence"/>
</dbReference>
<feature type="transmembrane region" description="Helical" evidence="9">
    <location>
        <begin position="20"/>
        <end position="44"/>
    </location>
</feature>
<dbReference type="InterPro" id="IPR000515">
    <property type="entry name" value="MetI-like"/>
</dbReference>
<dbReference type="PANTHER" id="PTHR30614">
    <property type="entry name" value="MEMBRANE COMPONENT OF AMINO ACID ABC TRANSPORTER"/>
    <property type="match status" value="1"/>
</dbReference>
<evidence type="ECO:0000256" key="2">
    <source>
        <dbReference type="ARBA" id="ARBA00010072"/>
    </source>
</evidence>
<accession>A0ABN0XJD0</accession>
<gene>
    <name evidence="11" type="ORF">GCM10010151_63920</name>
</gene>
<evidence type="ECO:0000259" key="10">
    <source>
        <dbReference type="PROSITE" id="PS50928"/>
    </source>
</evidence>
<evidence type="ECO:0000256" key="5">
    <source>
        <dbReference type="ARBA" id="ARBA00022692"/>
    </source>
</evidence>
<evidence type="ECO:0000256" key="4">
    <source>
        <dbReference type="ARBA" id="ARBA00022475"/>
    </source>
</evidence>
<feature type="domain" description="ABC transmembrane type-1" evidence="10">
    <location>
        <begin position="23"/>
        <end position="218"/>
    </location>
</feature>
<sequence length="229" mass="25094">MNWNVLLDFSPLADNSDKLLSAFWANIRISVTVGILSLVLGTLITAMRVSPVRVLRVAGAFYVNTLRNTPLTLVLLFCSLGLSDTLKFRISHTPSINFFWLAVLGMSVYTAAFVAESLRAGINTVPMGQAEAARAIGLTFTQSLRMVIMPQAFRAVIAPLGSVMIAMIKNTTVVLVASYYEAASLMKDMFEQYGATLPIFIGFAVGFMCLTLPTGFFFNWLAKRMAVVR</sequence>
<dbReference type="NCBIfam" id="TIGR01726">
    <property type="entry name" value="HEQRo_perm_3TM"/>
    <property type="match status" value="1"/>
</dbReference>
<comment type="subcellular location">
    <subcellularLocation>
        <location evidence="1 9">Cell membrane</location>
        <topology evidence="1 9">Multi-pass membrane protein</topology>
    </subcellularLocation>
</comment>
<comment type="similarity">
    <text evidence="2">Belongs to the binding-protein-dependent transport system permease family. HisMQ subfamily.</text>
</comment>
<keyword evidence="3 9" id="KW-0813">Transport</keyword>
<evidence type="ECO:0000256" key="8">
    <source>
        <dbReference type="ARBA" id="ARBA00023136"/>
    </source>
</evidence>
<reference evidence="11 12" key="1">
    <citation type="journal article" date="2019" name="Int. J. Syst. Evol. Microbiol.">
        <title>The Global Catalogue of Microorganisms (GCM) 10K type strain sequencing project: providing services to taxonomists for standard genome sequencing and annotation.</title>
        <authorList>
            <consortium name="The Broad Institute Genomics Platform"/>
            <consortium name="The Broad Institute Genome Sequencing Center for Infectious Disease"/>
            <person name="Wu L."/>
            <person name="Ma J."/>
        </authorList>
    </citation>
    <scope>NUCLEOTIDE SEQUENCE [LARGE SCALE GENOMIC DNA]</scope>
    <source>
        <strain evidence="11 12">JCM 3146</strain>
    </source>
</reference>
<keyword evidence="4" id="KW-1003">Cell membrane</keyword>
<name>A0ABN0XJD0_9ACTN</name>
<evidence type="ECO:0000256" key="6">
    <source>
        <dbReference type="ARBA" id="ARBA00022970"/>
    </source>
</evidence>
<dbReference type="Gene3D" id="1.10.3720.10">
    <property type="entry name" value="MetI-like"/>
    <property type="match status" value="1"/>
</dbReference>
<feature type="transmembrane region" description="Helical" evidence="9">
    <location>
        <begin position="65"/>
        <end position="83"/>
    </location>
</feature>
<feature type="transmembrane region" description="Helical" evidence="9">
    <location>
        <begin position="95"/>
        <end position="115"/>
    </location>
</feature>
<dbReference type="PROSITE" id="PS50928">
    <property type="entry name" value="ABC_TM1"/>
    <property type="match status" value="1"/>
</dbReference>
<dbReference type="Pfam" id="PF00528">
    <property type="entry name" value="BPD_transp_1"/>
    <property type="match status" value="1"/>
</dbReference>
<feature type="transmembrane region" description="Helical" evidence="9">
    <location>
        <begin position="199"/>
        <end position="222"/>
    </location>
</feature>
<keyword evidence="6" id="KW-0029">Amino-acid transport</keyword>
<keyword evidence="12" id="KW-1185">Reference proteome</keyword>
<dbReference type="PANTHER" id="PTHR30614:SF37">
    <property type="entry name" value="AMINO-ACID ABC TRANSPORTER PERMEASE PROTEIN YHDX-RELATED"/>
    <property type="match status" value="1"/>
</dbReference>
<dbReference type="CDD" id="cd06261">
    <property type="entry name" value="TM_PBP2"/>
    <property type="match status" value="1"/>
</dbReference>
<keyword evidence="8 9" id="KW-0472">Membrane</keyword>
<feature type="transmembrane region" description="Helical" evidence="9">
    <location>
        <begin position="155"/>
        <end position="179"/>
    </location>
</feature>
<dbReference type="SUPFAM" id="SSF161098">
    <property type="entry name" value="MetI-like"/>
    <property type="match status" value="1"/>
</dbReference>
<dbReference type="InterPro" id="IPR035906">
    <property type="entry name" value="MetI-like_sf"/>
</dbReference>
<organism evidence="11 12">
    <name type="scientific">Actinoallomurus spadix</name>
    <dbReference type="NCBI Taxonomy" id="79912"/>
    <lineage>
        <taxon>Bacteria</taxon>
        <taxon>Bacillati</taxon>
        <taxon>Actinomycetota</taxon>
        <taxon>Actinomycetes</taxon>
        <taxon>Streptosporangiales</taxon>
        <taxon>Thermomonosporaceae</taxon>
        <taxon>Actinoallomurus</taxon>
    </lineage>
</organism>
<evidence type="ECO:0000313" key="11">
    <source>
        <dbReference type="EMBL" id="GAA0365134.1"/>
    </source>
</evidence>
<proteinExistence type="inferred from homology"/>
<evidence type="ECO:0000256" key="9">
    <source>
        <dbReference type="RuleBase" id="RU363032"/>
    </source>
</evidence>
<evidence type="ECO:0000256" key="3">
    <source>
        <dbReference type="ARBA" id="ARBA00022448"/>
    </source>
</evidence>
<dbReference type="EMBL" id="BAAABM010000064">
    <property type="protein sequence ID" value="GAA0365134.1"/>
    <property type="molecule type" value="Genomic_DNA"/>
</dbReference>
<evidence type="ECO:0000256" key="7">
    <source>
        <dbReference type="ARBA" id="ARBA00022989"/>
    </source>
</evidence>
<evidence type="ECO:0000256" key="1">
    <source>
        <dbReference type="ARBA" id="ARBA00004651"/>
    </source>
</evidence>
<evidence type="ECO:0000313" key="12">
    <source>
        <dbReference type="Proteomes" id="UP001501822"/>
    </source>
</evidence>
<protein>
    <submittedName>
        <fullName evidence="11">Amino acid ABC transporter permease</fullName>
    </submittedName>
</protein>
<keyword evidence="5 9" id="KW-0812">Transmembrane</keyword>
<keyword evidence="7 9" id="KW-1133">Transmembrane helix</keyword>
<dbReference type="InterPro" id="IPR043429">
    <property type="entry name" value="ArtM/GltK/GlnP/TcyL/YhdX-like"/>
</dbReference>
<comment type="caution">
    <text evidence="11">The sequence shown here is derived from an EMBL/GenBank/DDBJ whole genome shotgun (WGS) entry which is preliminary data.</text>
</comment>